<feature type="domain" description="DUF6455" evidence="1">
    <location>
        <begin position="1"/>
        <end position="81"/>
    </location>
</feature>
<accession>A0A2S3UY85</accession>
<keyword evidence="3" id="KW-1185">Reference proteome</keyword>
<evidence type="ECO:0000313" key="2">
    <source>
        <dbReference type="EMBL" id="POF32409.1"/>
    </source>
</evidence>
<dbReference type="AlphaFoldDB" id="A0A2S3UY85"/>
<name>A0A2S3UY85_9HYPH</name>
<organism evidence="2 3">
    <name type="scientific">Roseibium marinum</name>
    <dbReference type="NCBI Taxonomy" id="281252"/>
    <lineage>
        <taxon>Bacteria</taxon>
        <taxon>Pseudomonadati</taxon>
        <taxon>Pseudomonadota</taxon>
        <taxon>Alphaproteobacteria</taxon>
        <taxon>Hyphomicrobiales</taxon>
        <taxon>Stappiaceae</taxon>
        <taxon>Roseibium</taxon>
    </lineage>
</organism>
<dbReference type="EMBL" id="PPCN01000003">
    <property type="protein sequence ID" value="POF32409.1"/>
    <property type="molecule type" value="Genomic_DNA"/>
</dbReference>
<reference evidence="2 3" key="1">
    <citation type="submission" date="2018-01" db="EMBL/GenBank/DDBJ databases">
        <title>Genomic Encyclopedia of Archaeal and Bacterial Type Strains, Phase II (KMG-II): from individual species to whole genera.</title>
        <authorList>
            <person name="Goeker M."/>
        </authorList>
    </citation>
    <scope>NUCLEOTIDE SEQUENCE [LARGE SCALE GENOMIC DNA]</scope>
    <source>
        <strain evidence="2 3">DSM 17023</strain>
    </source>
</reference>
<proteinExistence type="predicted"/>
<dbReference type="Pfam" id="PF20056">
    <property type="entry name" value="DUF6455"/>
    <property type="match status" value="1"/>
</dbReference>
<protein>
    <recommendedName>
        <fullName evidence="1">DUF6455 domain-containing protein</fullName>
    </recommendedName>
</protein>
<evidence type="ECO:0000313" key="3">
    <source>
        <dbReference type="Proteomes" id="UP000236959"/>
    </source>
</evidence>
<dbReference type="InterPro" id="IPR045601">
    <property type="entry name" value="DUF6455"/>
</dbReference>
<dbReference type="Proteomes" id="UP000236959">
    <property type="component" value="Unassembled WGS sequence"/>
</dbReference>
<gene>
    <name evidence="2" type="ORF">CLV41_103332</name>
</gene>
<evidence type="ECO:0000259" key="1">
    <source>
        <dbReference type="Pfam" id="PF20056"/>
    </source>
</evidence>
<sequence>MNWMKRLNERAELMGRMLETIGAMKHVPVGMQADQALRSAAYRCIYCTETETCKKWLNDHPEGADKALPNCPNASLFNSWTDD</sequence>
<comment type="caution">
    <text evidence="2">The sequence shown here is derived from an EMBL/GenBank/DDBJ whole genome shotgun (WGS) entry which is preliminary data.</text>
</comment>